<dbReference type="EMBL" id="VJXX01000002">
    <property type="protein sequence ID" value="MPY11058.1"/>
    <property type="molecule type" value="Genomic_DNA"/>
</dbReference>
<name>A0A7X1NQH4_9MICC</name>
<reference evidence="2" key="1">
    <citation type="submission" date="2019-07" db="EMBL/GenBank/DDBJ databases">
        <title>Arthrobacter KR32 sp. nov., isolated from mountain cheese made of cows milk.</title>
        <authorList>
            <person name="Flegler A."/>
        </authorList>
    </citation>
    <scope>NUCLEOTIDE SEQUENCE [LARGE SCALE GENOMIC DNA]</scope>
    <source>
        <strain evidence="2">KR32</strain>
    </source>
</reference>
<keyword evidence="2" id="KW-1185">Reference proteome</keyword>
<dbReference type="OrthoDB" id="9940187at2"/>
<accession>A0A7X1NQH4</accession>
<gene>
    <name evidence="1" type="ORF">FNH21_10070</name>
</gene>
<comment type="caution">
    <text evidence="1">The sequence shown here is derived from an EMBL/GenBank/DDBJ whole genome shotgun (WGS) entry which is preliminary data.</text>
</comment>
<sequence>MTIDLSTERTPLDPRISPAVQAFDSAPGSDPRDRMIAAIAAADATDLLHDTHRIAVDEETVERIAFTLGSIHSRGEEFDVRDFTRTARRILAALVGRPSPPGWGDQVGDVR</sequence>
<evidence type="ECO:0000313" key="2">
    <source>
        <dbReference type="Proteomes" id="UP000326464"/>
    </source>
</evidence>
<organism evidence="1 2">
    <name type="scientific">Arthrobacter bussei</name>
    <dbReference type="NCBI Taxonomy" id="2594179"/>
    <lineage>
        <taxon>Bacteria</taxon>
        <taxon>Bacillati</taxon>
        <taxon>Actinomycetota</taxon>
        <taxon>Actinomycetes</taxon>
        <taxon>Micrococcales</taxon>
        <taxon>Micrococcaceae</taxon>
        <taxon>Arthrobacter</taxon>
    </lineage>
</organism>
<proteinExistence type="predicted"/>
<dbReference type="RefSeq" id="WP_152814776.1">
    <property type="nucleotide sequence ID" value="NZ_VJXX01000002.1"/>
</dbReference>
<dbReference type="AlphaFoldDB" id="A0A7X1NQH4"/>
<protein>
    <submittedName>
        <fullName evidence="1">Uncharacterized protein</fullName>
    </submittedName>
</protein>
<dbReference type="Proteomes" id="UP000326464">
    <property type="component" value="Unassembled WGS sequence"/>
</dbReference>
<evidence type="ECO:0000313" key="1">
    <source>
        <dbReference type="EMBL" id="MPY11058.1"/>
    </source>
</evidence>